<keyword evidence="2" id="KW-0378">Hydrolase</keyword>
<dbReference type="PROSITE" id="PS51904">
    <property type="entry name" value="GLYCOSYL_HYDROL_F25_2"/>
    <property type="match status" value="1"/>
</dbReference>
<name>A0ABW3IVN5_9RHOB</name>
<dbReference type="PANTHER" id="PTHR34135:SF2">
    <property type="entry name" value="LYSOZYME"/>
    <property type="match status" value="1"/>
</dbReference>
<sequence length="265" mass="29978">MRLPALACLLAALVLAGCGSPADRRQTSTARLVPPNHVTVSHPVFADHDPHDWAGRQPTAYPVHGIDVSRWQDEIDWPRARAAGVSFAFIKATEGVEELDPSFEMHRRGAARAGVPHAAYHFFYFCAPAEDQARWFIANVPRSMSNLPHVLDMEWNHRSPTCRKRPDGATVRAEAGRFLDILERHYGRRPVVYTTVDFWEQTEIGRLPRTDFWLRSVADHPRETYPGARWTFWQYTGTGSIPGIPGPVDINVFAGSQEAWKTWAR</sequence>
<gene>
    <name evidence="5" type="ORF">ACFQ2S_21595</name>
</gene>
<dbReference type="Proteomes" id="UP001597108">
    <property type="component" value="Unassembled WGS sequence"/>
</dbReference>
<protein>
    <submittedName>
        <fullName evidence="5">GH25 family lysozyme</fullName>
    </submittedName>
</protein>
<dbReference type="SUPFAM" id="SSF51445">
    <property type="entry name" value="(Trans)glycosidases"/>
    <property type="match status" value="1"/>
</dbReference>
<dbReference type="CDD" id="cd06413">
    <property type="entry name" value="GH25_muramidase_1"/>
    <property type="match status" value="1"/>
</dbReference>
<dbReference type="PANTHER" id="PTHR34135">
    <property type="entry name" value="LYSOZYME"/>
    <property type="match status" value="1"/>
</dbReference>
<evidence type="ECO:0000256" key="2">
    <source>
        <dbReference type="ARBA" id="ARBA00022801"/>
    </source>
</evidence>
<feature type="signal peptide" evidence="4">
    <location>
        <begin position="1"/>
        <end position="16"/>
    </location>
</feature>
<organism evidence="5 6">
    <name type="scientific">Tropicimonas aquimaris</name>
    <dbReference type="NCBI Taxonomy" id="914152"/>
    <lineage>
        <taxon>Bacteria</taxon>
        <taxon>Pseudomonadati</taxon>
        <taxon>Pseudomonadota</taxon>
        <taxon>Alphaproteobacteria</taxon>
        <taxon>Rhodobacterales</taxon>
        <taxon>Roseobacteraceae</taxon>
        <taxon>Tropicimonas</taxon>
    </lineage>
</organism>
<evidence type="ECO:0000313" key="6">
    <source>
        <dbReference type="Proteomes" id="UP001597108"/>
    </source>
</evidence>
<dbReference type="InterPro" id="IPR002053">
    <property type="entry name" value="Glyco_hydro_25"/>
</dbReference>
<dbReference type="Gene3D" id="3.20.20.80">
    <property type="entry name" value="Glycosidases"/>
    <property type="match status" value="1"/>
</dbReference>
<reference evidence="6" key="1">
    <citation type="journal article" date="2019" name="Int. J. Syst. Evol. Microbiol.">
        <title>The Global Catalogue of Microorganisms (GCM) 10K type strain sequencing project: providing services to taxonomists for standard genome sequencing and annotation.</title>
        <authorList>
            <consortium name="The Broad Institute Genomics Platform"/>
            <consortium name="The Broad Institute Genome Sequencing Center for Infectious Disease"/>
            <person name="Wu L."/>
            <person name="Ma J."/>
        </authorList>
    </citation>
    <scope>NUCLEOTIDE SEQUENCE [LARGE SCALE GENOMIC DNA]</scope>
    <source>
        <strain evidence="6">CCUG 60524</strain>
    </source>
</reference>
<dbReference type="PROSITE" id="PS51257">
    <property type="entry name" value="PROKAR_LIPOPROTEIN"/>
    <property type="match status" value="1"/>
</dbReference>
<keyword evidence="4" id="KW-0732">Signal</keyword>
<evidence type="ECO:0000313" key="5">
    <source>
        <dbReference type="EMBL" id="MFD0982237.1"/>
    </source>
</evidence>
<comment type="similarity">
    <text evidence="1">Belongs to the glycosyl hydrolase 25 family.</text>
</comment>
<comment type="caution">
    <text evidence="5">The sequence shown here is derived from an EMBL/GenBank/DDBJ whole genome shotgun (WGS) entry which is preliminary data.</text>
</comment>
<dbReference type="InterPro" id="IPR018077">
    <property type="entry name" value="Glyco_hydro_fam25_subgr"/>
</dbReference>
<dbReference type="EMBL" id="JBHTJT010000051">
    <property type="protein sequence ID" value="MFD0982237.1"/>
    <property type="molecule type" value="Genomic_DNA"/>
</dbReference>
<dbReference type="Pfam" id="PF01183">
    <property type="entry name" value="Glyco_hydro_25"/>
    <property type="match status" value="1"/>
</dbReference>
<dbReference type="InterPro" id="IPR017853">
    <property type="entry name" value="GH"/>
</dbReference>
<accession>A0ABW3IVN5</accession>
<evidence type="ECO:0000256" key="4">
    <source>
        <dbReference type="SAM" id="SignalP"/>
    </source>
</evidence>
<proteinExistence type="inferred from homology"/>
<keyword evidence="6" id="KW-1185">Reference proteome</keyword>
<keyword evidence="3" id="KW-0326">Glycosidase</keyword>
<dbReference type="RefSeq" id="WP_386077890.1">
    <property type="nucleotide sequence ID" value="NZ_JBHTJT010000051.1"/>
</dbReference>
<dbReference type="SMART" id="SM00641">
    <property type="entry name" value="Glyco_25"/>
    <property type="match status" value="1"/>
</dbReference>
<evidence type="ECO:0000256" key="1">
    <source>
        <dbReference type="ARBA" id="ARBA00010646"/>
    </source>
</evidence>
<feature type="chain" id="PRO_5045103811" evidence="4">
    <location>
        <begin position="17"/>
        <end position="265"/>
    </location>
</feature>
<evidence type="ECO:0000256" key="3">
    <source>
        <dbReference type="ARBA" id="ARBA00023295"/>
    </source>
</evidence>